<gene>
    <name evidence="2" type="ORF">SAMN05421748_1011144</name>
</gene>
<dbReference type="OrthoDB" id="9799703at2"/>
<keyword evidence="2" id="KW-0255">Endonuclease</keyword>
<dbReference type="InterPro" id="IPR012296">
    <property type="entry name" value="Nuclease_put_TT1808"/>
</dbReference>
<proteinExistence type="predicted"/>
<dbReference type="PANTHER" id="PTHR35400">
    <property type="entry name" value="SLR1083 PROTEIN"/>
    <property type="match status" value="1"/>
</dbReference>
<dbReference type="AlphaFoldDB" id="A0A285FSW5"/>
<dbReference type="Proteomes" id="UP000219612">
    <property type="component" value="Unassembled WGS sequence"/>
</dbReference>
<feature type="domain" description="Putative restriction endonuclease" evidence="1">
    <location>
        <begin position="23"/>
        <end position="151"/>
    </location>
</feature>
<dbReference type="InterPro" id="IPR011335">
    <property type="entry name" value="Restrct_endonuc-II-like"/>
</dbReference>
<organism evidence="2 3">
    <name type="scientific">Paractinoplanes atraurantiacus</name>
    <dbReference type="NCBI Taxonomy" id="1036182"/>
    <lineage>
        <taxon>Bacteria</taxon>
        <taxon>Bacillati</taxon>
        <taxon>Actinomycetota</taxon>
        <taxon>Actinomycetes</taxon>
        <taxon>Micromonosporales</taxon>
        <taxon>Micromonosporaceae</taxon>
        <taxon>Paractinoplanes</taxon>
    </lineage>
</organism>
<dbReference type="PANTHER" id="PTHR35400:SF3">
    <property type="entry name" value="SLL1072 PROTEIN"/>
    <property type="match status" value="1"/>
</dbReference>
<reference evidence="2 3" key="1">
    <citation type="submission" date="2017-09" db="EMBL/GenBank/DDBJ databases">
        <authorList>
            <person name="Ehlers B."/>
            <person name="Leendertz F.H."/>
        </authorList>
    </citation>
    <scope>NUCLEOTIDE SEQUENCE [LARGE SCALE GENOMIC DNA]</scope>
    <source>
        <strain evidence="2 3">CGMCC 4.6857</strain>
    </source>
</reference>
<dbReference type="Gene3D" id="3.90.1570.10">
    <property type="entry name" value="tt1808, chain A"/>
    <property type="match status" value="1"/>
</dbReference>
<dbReference type="Pfam" id="PF05685">
    <property type="entry name" value="Uma2"/>
    <property type="match status" value="1"/>
</dbReference>
<evidence type="ECO:0000313" key="2">
    <source>
        <dbReference type="EMBL" id="SNY14325.1"/>
    </source>
</evidence>
<dbReference type="EMBL" id="OBDY01000001">
    <property type="protein sequence ID" value="SNY14325.1"/>
    <property type="molecule type" value="Genomic_DNA"/>
</dbReference>
<keyword evidence="2" id="KW-0540">Nuclease</keyword>
<sequence>MTAALRLPDPSLLQRRDLTVDDIADLPEDLRYELIEGRLVLSPRAKTTHQLLSKKIGDAIEVNCPDEFMINIEQAVLIGPGTELHPDVVLLREESGDCSPVLPEDVLLAVEVVSASSKSTDRGFKLKQYAAVEIPSYWIVDPLAERVTFTQFVLSAPGVYDQVVETSALVTVHQPWEITLDLPAWTRRRDRIRSNNRPRR</sequence>
<evidence type="ECO:0000313" key="3">
    <source>
        <dbReference type="Proteomes" id="UP000219612"/>
    </source>
</evidence>
<keyword evidence="3" id="KW-1185">Reference proteome</keyword>
<keyword evidence="2" id="KW-0378">Hydrolase</keyword>
<dbReference type="InterPro" id="IPR008538">
    <property type="entry name" value="Uma2"/>
</dbReference>
<name>A0A285FSW5_9ACTN</name>
<dbReference type="CDD" id="cd06260">
    <property type="entry name" value="DUF820-like"/>
    <property type="match status" value="1"/>
</dbReference>
<dbReference type="SUPFAM" id="SSF52980">
    <property type="entry name" value="Restriction endonuclease-like"/>
    <property type="match status" value="1"/>
</dbReference>
<protein>
    <submittedName>
        <fullName evidence="2">Endonuclease, Uma2 family (Restriction endonuclease fold)</fullName>
    </submittedName>
</protein>
<dbReference type="GO" id="GO:0004519">
    <property type="term" value="F:endonuclease activity"/>
    <property type="evidence" value="ECO:0007669"/>
    <property type="project" value="UniProtKB-KW"/>
</dbReference>
<evidence type="ECO:0000259" key="1">
    <source>
        <dbReference type="Pfam" id="PF05685"/>
    </source>
</evidence>
<accession>A0A285FSW5</accession>